<sequence>HYVVPLKIYHNDVVDTQAELISLLEGLQAGERVRIQFLLKPAYHTNRWFQKAMASLHTEEDADPSQLTENELYKTAIQGKKARRLARVSIKVAALSTTKADARELIGAARHSFGQFSSGELNELRGREWWRILRPLFRFEFKRRIFPLERQNKGVVLSADECAMLLRLPSEKVTCNKLPRMKMRRTPLPLEVKQLSVEPGAPVVPIGVHEYHGVRTPVVFDLRGFNRHMALWGGTMMGKSTFLYNLVEEIVGKRSAENPIGFTVIDPHGSLAVDIASRIPKEQHHLIRYVRFKDGTFPFNVYDVDFAASGDKIAQNVADVCKRVWKDFWGPNVDDNFLNGGIALQRIGEASLPNLRRVLEDDSYRASVLQKLDEGNPLERQLKLFLSKYDDLDDRIKEP</sequence>
<dbReference type="Pfam" id="PF01935">
    <property type="entry name" value="DUF87"/>
    <property type="match status" value="1"/>
</dbReference>
<evidence type="ECO:0000313" key="2">
    <source>
        <dbReference type="EMBL" id="GAN11861.1"/>
    </source>
</evidence>
<accession>A0A0C9MM62</accession>
<dbReference type="EMBL" id="DF837432">
    <property type="protein sequence ID" value="GAN11861.1"/>
    <property type="molecule type" value="Genomic_DNA"/>
</dbReference>
<dbReference type="AlphaFoldDB" id="A0A0C9MM62"/>
<name>A0A0C9MM62_9FUNG</name>
<evidence type="ECO:0000313" key="3">
    <source>
        <dbReference type="Proteomes" id="UP000053815"/>
    </source>
</evidence>
<gene>
    <name evidence="2" type="ORF">MAM1_1143c11479</name>
</gene>
<feature type="domain" description="Helicase HerA central" evidence="1">
    <location>
        <begin position="213"/>
        <end position="269"/>
    </location>
</feature>
<evidence type="ECO:0000259" key="1">
    <source>
        <dbReference type="Pfam" id="PF01935"/>
    </source>
</evidence>
<dbReference type="Proteomes" id="UP000053815">
    <property type="component" value="Unassembled WGS sequence"/>
</dbReference>
<reference evidence="2" key="1">
    <citation type="submission" date="2014-09" db="EMBL/GenBank/DDBJ databases">
        <title>Draft genome sequence of an oleaginous Mucoromycotina fungus Mucor ambiguus NBRC6742.</title>
        <authorList>
            <person name="Takeda I."/>
            <person name="Yamane N."/>
            <person name="Morita T."/>
            <person name="Tamano K."/>
            <person name="Machida M."/>
            <person name="Baker S."/>
            <person name="Koike H."/>
        </authorList>
    </citation>
    <scope>NUCLEOTIDE SEQUENCE</scope>
    <source>
        <strain evidence="2">NBRC 6742</strain>
    </source>
</reference>
<protein>
    <recommendedName>
        <fullName evidence="1">Helicase HerA central domain-containing protein</fullName>
    </recommendedName>
</protein>
<dbReference type="Gene3D" id="3.40.50.300">
    <property type="entry name" value="P-loop containing nucleotide triphosphate hydrolases"/>
    <property type="match status" value="1"/>
</dbReference>
<feature type="non-terminal residue" evidence="2">
    <location>
        <position position="399"/>
    </location>
</feature>
<dbReference type="InterPro" id="IPR002789">
    <property type="entry name" value="HerA_central"/>
</dbReference>
<dbReference type="SUPFAM" id="SSF52540">
    <property type="entry name" value="P-loop containing nucleoside triphosphate hydrolases"/>
    <property type="match status" value="1"/>
</dbReference>
<proteinExistence type="predicted"/>
<dbReference type="InterPro" id="IPR027417">
    <property type="entry name" value="P-loop_NTPase"/>
</dbReference>
<keyword evidence="3" id="KW-1185">Reference proteome</keyword>
<feature type="non-terminal residue" evidence="2">
    <location>
        <position position="1"/>
    </location>
</feature>
<organism evidence="2">
    <name type="scientific">Mucor ambiguus</name>
    <dbReference type="NCBI Taxonomy" id="91626"/>
    <lineage>
        <taxon>Eukaryota</taxon>
        <taxon>Fungi</taxon>
        <taxon>Fungi incertae sedis</taxon>
        <taxon>Mucoromycota</taxon>
        <taxon>Mucoromycotina</taxon>
        <taxon>Mucoromycetes</taxon>
        <taxon>Mucorales</taxon>
        <taxon>Mucorineae</taxon>
        <taxon>Mucoraceae</taxon>
        <taxon>Mucor</taxon>
    </lineage>
</organism>